<dbReference type="InterPro" id="IPR020901">
    <property type="entry name" value="Prtase_inh_Kunz-CS"/>
</dbReference>
<dbReference type="Ensembl" id="ENSSMRT00000003940.1">
    <property type="protein sequence ID" value="ENSSMRP00000003302.1"/>
    <property type="gene ID" value="ENSSMRG00000002770.1"/>
</dbReference>
<keyword evidence="7" id="KW-1133">Transmembrane helix</keyword>
<dbReference type="CDD" id="cd22621">
    <property type="entry name" value="Kunitz_HAI2_1-like"/>
    <property type="match status" value="1"/>
</dbReference>
<dbReference type="AlphaFoldDB" id="A0A8D0DGZ9"/>
<accession>A0A8D0DGZ9</accession>
<dbReference type="GO" id="GO:0044483">
    <property type="term" value="P:venom-mediated perturbation of hemostasis"/>
    <property type="evidence" value="ECO:0007669"/>
    <property type="project" value="UniProtKB-ARBA"/>
</dbReference>
<dbReference type="PROSITE" id="PS50279">
    <property type="entry name" value="BPTI_KUNITZ_2"/>
    <property type="match status" value="2"/>
</dbReference>
<keyword evidence="5" id="KW-1015">Disulfide bond</keyword>
<evidence type="ECO:0000256" key="4">
    <source>
        <dbReference type="ARBA" id="ARBA00022900"/>
    </source>
</evidence>
<evidence type="ECO:0000256" key="6">
    <source>
        <dbReference type="SAM" id="MobiDB-lite"/>
    </source>
</evidence>
<evidence type="ECO:0000256" key="2">
    <source>
        <dbReference type="ARBA" id="ARBA00022525"/>
    </source>
</evidence>
<dbReference type="Pfam" id="PF00014">
    <property type="entry name" value="Kunitz_BPTI"/>
    <property type="match status" value="2"/>
</dbReference>
<dbReference type="Gene3D" id="4.10.410.10">
    <property type="entry name" value="Pancreatic trypsin inhibitor Kunitz domain"/>
    <property type="match status" value="2"/>
</dbReference>
<proteinExistence type="predicted"/>
<dbReference type="PANTHER" id="PTHR47247">
    <property type="entry name" value="KUNITZ-TYPE PROTEASE INHIBITOR 2"/>
    <property type="match status" value="1"/>
</dbReference>
<dbReference type="InterPro" id="IPR002223">
    <property type="entry name" value="Kunitz_BPTI"/>
</dbReference>
<dbReference type="Proteomes" id="UP000694421">
    <property type="component" value="Unplaced"/>
</dbReference>
<dbReference type="OMA" id="KEECMHR"/>
<dbReference type="SMART" id="SM00131">
    <property type="entry name" value="KU"/>
    <property type="match status" value="2"/>
</dbReference>
<dbReference type="FunFam" id="4.10.410.10:FF:000006">
    <property type="entry name" value="Serine peptidase inhibitor, Kunitz type 1"/>
    <property type="match status" value="1"/>
</dbReference>
<dbReference type="GeneTree" id="ENSGT00940000160348"/>
<dbReference type="SUPFAM" id="SSF57362">
    <property type="entry name" value="BPTI-like"/>
    <property type="match status" value="2"/>
</dbReference>
<keyword evidence="2" id="KW-0964">Secreted</keyword>
<sequence length="382" mass="41048">MPAAASKDARIPEKSTVVVAILPCAEEASSWSGVWILTQKGCFGLLRSGADFCTCFFLHLNLLEFSLRSGSGGRTGAALAGGVSLVTRGAGRAGRGSPAGSGAAPERRRCWLRVAAAMGRVAELLGLLLLLGLAAAAQEPEPGALPSESPCQLPKVVGRCRAAFRRWWYNATSQTCQEFIYGGCRGNANNFFTKPECLQKCPVDDGKEATESTWPNQGEGEESTPKEESKSSAHHEPGDKRIGFAEFCAAPYVVGPCRASFPRWYFNAETRTCKMFIYGGCEGNKNNYLLEEHCLSQCTGSGEITEEPGEPNAHVHVFSDPLVPSTRALVLTVLLALMAALLLGSMVVFFVKICQKRQGPSLGAVWSTLDDKEYLMSSSYSL</sequence>
<evidence type="ECO:0000259" key="8">
    <source>
        <dbReference type="PROSITE" id="PS50279"/>
    </source>
</evidence>
<evidence type="ECO:0000256" key="5">
    <source>
        <dbReference type="ARBA" id="ARBA00023157"/>
    </source>
</evidence>
<keyword evidence="4" id="KW-0722">Serine protease inhibitor</keyword>
<dbReference type="PANTHER" id="PTHR47247:SF1">
    <property type="entry name" value="KUNITZ-TYPE PROTEASE INHIBITOR 2"/>
    <property type="match status" value="1"/>
</dbReference>
<keyword evidence="7" id="KW-0812">Transmembrane</keyword>
<feature type="compositionally biased region" description="Basic and acidic residues" evidence="6">
    <location>
        <begin position="223"/>
        <end position="238"/>
    </location>
</feature>
<keyword evidence="3" id="KW-0646">Protease inhibitor</keyword>
<keyword evidence="7" id="KW-0472">Membrane</keyword>
<evidence type="ECO:0000256" key="1">
    <source>
        <dbReference type="ARBA" id="ARBA00004613"/>
    </source>
</evidence>
<feature type="domain" description="BPTI/Kunitz inhibitor" evidence="8">
    <location>
        <begin position="151"/>
        <end position="201"/>
    </location>
</feature>
<dbReference type="GO" id="GO:0005576">
    <property type="term" value="C:extracellular region"/>
    <property type="evidence" value="ECO:0007669"/>
    <property type="project" value="UniProtKB-SubCell"/>
</dbReference>
<dbReference type="PRINTS" id="PR00759">
    <property type="entry name" value="BASICPTASE"/>
</dbReference>
<comment type="subcellular location">
    <subcellularLocation>
        <location evidence="1">Secreted</location>
    </subcellularLocation>
</comment>
<evidence type="ECO:0000256" key="3">
    <source>
        <dbReference type="ARBA" id="ARBA00022690"/>
    </source>
</evidence>
<dbReference type="InterPro" id="IPR036880">
    <property type="entry name" value="Kunitz_BPTI_sf"/>
</dbReference>
<dbReference type="GO" id="GO:0004867">
    <property type="term" value="F:serine-type endopeptidase inhibitor activity"/>
    <property type="evidence" value="ECO:0007669"/>
    <property type="project" value="UniProtKB-KW"/>
</dbReference>
<evidence type="ECO:0000256" key="7">
    <source>
        <dbReference type="SAM" id="Phobius"/>
    </source>
</evidence>
<reference evidence="9" key="1">
    <citation type="submission" date="2025-08" db="UniProtKB">
        <authorList>
            <consortium name="Ensembl"/>
        </authorList>
    </citation>
    <scope>IDENTIFICATION</scope>
</reference>
<dbReference type="PROSITE" id="PS00280">
    <property type="entry name" value="BPTI_KUNITZ_1"/>
    <property type="match status" value="2"/>
</dbReference>
<keyword evidence="10" id="KW-1185">Reference proteome</keyword>
<reference evidence="9" key="2">
    <citation type="submission" date="2025-09" db="UniProtKB">
        <authorList>
            <consortium name="Ensembl"/>
        </authorList>
    </citation>
    <scope>IDENTIFICATION</scope>
</reference>
<organism evidence="9 10">
    <name type="scientific">Salvator merianae</name>
    <name type="common">Argentine black and white tegu</name>
    <name type="synonym">Tupinambis merianae</name>
    <dbReference type="NCBI Taxonomy" id="96440"/>
    <lineage>
        <taxon>Eukaryota</taxon>
        <taxon>Metazoa</taxon>
        <taxon>Chordata</taxon>
        <taxon>Craniata</taxon>
        <taxon>Vertebrata</taxon>
        <taxon>Euteleostomi</taxon>
        <taxon>Lepidosauria</taxon>
        <taxon>Squamata</taxon>
        <taxon>Bifurcata</taxon>
        <taxon>Unidentata</taxon>
        <taxon>Episquamata</taxon>
        <taxon>Laterata</taxon>
        <taxon>Teiioidea</taxon>
        <taxon>Teiidae</taxon>
        <taxon>Salvator</taxon>
    </lineage>
</organism>
<evidence type="ECO:0000313" key="10">
    <source>
        <dbReference type="Proteomes" id="UP000694421"/>
    </source>
</evidence>
<name>A0A8D0DGZ9_SALMN</name>
<feature type="region of interest" description="Disordered" evidence="6">
    <location>
        <begin position="208"/>
        <end position="238"/>
    </location>
</feature>
<evidence type="ECO:0000313" key="9">
    <source>
        <dbReference type="Ensembl" id="ENSSMRP00000003302.1"/>
    </source>
</evidence>
<protein>
    <submittedName>
        <fullName evidence="9">Serine peptidase inhibitor, Kunitz type 2</fullName>
    </submittedName>
</protein>
<dbReference type="FunFam" id="4.10.410.10:FF:000021">
    <property type="entry name" value="Serine protease inhibitor, putative"/>
    <property type="match status" value="1"/>
</dbReference>
<dbReference type="CDD" id="cd22622">
    <property type="entry name" value="Kunitz_HAI2_2-like"/>
    <property type="match status" value="1"/>
</dbReference>
<feature type="transmembrane region" description="Helical" evidence="7">
    <location>
        <begin position="328"/>
        <end position="351"/>
    </location>
</feature>
<feature type="domain" description="BPTI/Kunitz inhibitor" evidence="8">
    <location>
        <begin position="248"/>
        <end position="298"/>
    </location>
</feature>